<gene>
    <name evidence="2" type="ORF">DCM83_28735</name>
</gene>
<keyword evidence="1" id="KW-0812">Transmembrane</keyword>
<organism evidence="2 3">
    <name type="scientific">Bradyrhizobium betae</name>
    <dbReference type="NCBI Taxonomy" id="244734"/>
    <lineage>
        <taxon>Bacteria</taxon>
        <taxon>Pseudomonadati</taxon>
        <taxon>Pseudomonadota</taxon>
        <taxon>Alphaproteobacteria</taxon>
        <taxon>Hyphomicrobiales</taxon>
        <taxon>Nitrobacteraceae</taxon>
        <taxon>Bradyrhizobium</taxon>
    </lineage>
</organism>
<evidence type="ECO:0000313" key="2">
    <source>
        <dbReference type="EMBL" id="UUO68811.1"/>
    </source>
</evidence>
<evidence type="ECO:0000256" key="1">
    <source>
        <dbReference type="SAM" id="Phobius"/>
    </source>
</evidence>
<sequence>MAMSDYHRYLPPGSLLEIDRLTRRAKHRQNAIIEKSRSSSREAAGFIVVRPIALFTACVAGTMFSEMQS</sequence>
<keyword evidence="1" id="KW-0472">Membrane</keyword>
<keyword evidence="1" id="KW-1133">Transmembrane helix</keyword>
<evidence type="ECO:0000313" key="3">
    <source>
        <dbReference type="Proteomes" id="UP001058872"/>
    </source>
</evidence>
<dbReference type="EMBL" id="CP028989">
    <property type="protein sequence ID" value="UUO68811.1"/>
    <property type="molecule type" value="Genomic_DNA"/>
</dbReference>
<dbReference type="Proteomes" id="UP001058872">
    <property type="component" value="Chromosome"/>
</dbReference>
<proteinExistence type="predicted"/>
<reference evidence="2" key="1">
    <citation type="submission" date="2018-04" db="EMBL/GenBank/DDBJ databases">
        <title>Genomes of Endosymbiotic and Endophytic Bradyrhizobium Publication status.</title>
        <authorList>
            <person name="Guha S."/>
            <person name="Jorrin B."/>
            <person name="Sarkar M."/>
            <person name="Poole P.S."/>
            <person name="DasGupta M."/>
        </authorList>
    </citation>
    <scope>NUCLEOTIDE SEQUENCE</scope>
    <source>
        <strain evidence="2">WBOS16</strain>
    </source>
</reference>
<feature type="transmembrane region" description="Helical" evidence="1">
    <location>
        <begin position="43"/>
        <end position="64"/>
    </location>
</feature>
<accession>A0AAE9NCC3</accession>
<name>A0AAE9NCC3_9BRAD</name>
<protein>
    <submittedName>
        <fullName evidence="2">Uncharacterized protein</fullName>
    </submittedName>
</protein>
<dbReference type="AlphaFoldDB" id="A0AAE9NCC3"/>